<reference evidence="4" key="3">
    <citation type="submission" date="2020-12" db="UniProtKB">
        <authorList>
            <consortium name="EnsemblPlants"/>
        </authorList>
    </citation>
    <scope>IDENTIFICATION</scope>
</reference>
<organism evidence="3">
    <name type="scientific">Physcomitrium patens</name>
    <name type="common">Spreading-leaved earth moss</name>
    <name type="synonym">Physcomitrella patens</name>
    <dbReference type="NCBI Taxonomy" id="3218"/>
    <lineage>
        <taxon>Eukaryota</taxon>
        <taxon>Viridiplantae</taxon>
        <taxon>Streptophyta</taxon>
        <taxon>Embryophyta</taxon>
        <taxon>Bryophyta</taxon>
        <taxon>Bryophytina</taxon>
        <taxon>Bryopsida</taxon>
        <taxon>Funariidae</taxon>
        <taxon>Funariales</taxon>
        <taxon>Funariaceae</taxon>
        <taxon>Physcomitrium</taxon>
    </lineage>
</organism>
<keyword evidence="1" id="KW-0175">Coiled coil</keyword>
<dbReference type="Gramene" id="Pp3c2_5300V3.1">
    <property type="protein sequence ID" value="Pp3c2_5300V3.1"/>
    <property type="gene ID" value="Pp3c2_5300"/>
</dbReference>
<keyword evidence="5" id="KW-1185">Reference proteome</keyword>
<evidence type="ECO:0000313" key="3">
    <source>
        <dbReference type="EMBL" id="PNR59462.1"/>
    </source>
</evidence>
<dbReference type="EnsemblPlants" id="Pp3c2_5300V3.4">
    <property type="protein sequence ID" value="Pp3c2_5300V3.4"/>
    <property type="gene ID" value="Pp3c2_5300"/>
</dbReference>
<dbReference type="EnsemblPlants" id="Pp3c2_5300V3.1">
    <property type="protein sequence ID" value="Pp3c2_5300V3.1"/>
    <property type="gene ID" value="Pp3c2_5300"/>
</dbReference>
<feature type="coiled-coil region" evidence="1">
    <location>
        <begin position="81"/>
        <end position="108"/>
    </location>
</feature>
<dbReference type="Gramene" id="Pp3c2_5300V3.3">
    <property type="protein sequence ID" value="Pp3c2_5300V3.3"/>
    <property type="gene ID" value="Pp3c2_5300"/>
</dbReference>
<dbReference type="GeneID" id="112295461"/>
<dbReference type="STRING" id="3218.A0A2K1L0B3"/>
<dbReference type="FunCoup" id="A0A2K1L0B3">
    <property type="interactions" value="936"/>
</dbReference>
<accession>A0A2K1L0B3</accession>
<evidence type="ECO:0000313" key="4">
    <source>
        <dbReference type="EnsemblPlants" id="Pp3c2_5300V3.1"/>
    </source>
</evidence>
<evidence type="ECO:0008006" key="6">
    <source>
        <dbReference type="Google" id="ProtNLM"/>
    </source>
</evidence>
<name>A0A2K1L0B3_PHYPA</name>
<gene>
    <name evidence="4" type="primary">LOC112295461</name>
    <name evidence="3" type="ORF">PHYPA_002253</name>
</gene>
<dbReference type="PaxDb" id="3218-PP1S7_315V6.1"/>
<dbReference type="Proteomes" id="UP000006727">
    <property type="component" value="Chromosome 2"/>
</dbReference>
<protein>
    <recommendedName>
        <fullName evidence="6">Plastid division protein PDV2</fullName>
    </recommendedName>
</protein>
<dbReference type="GO" id="GO:0010020">
    <property type="term" value="P:chloroplast fission"/>
    <property type="evidence" value="ECO:0007669"/>
    <property type="project" value="InterPro"/>
</dbReference>
<sequence length="353" mass="39091">MEADEIRVVLERASELHGKFNEAIERALKSDFLQSSSGGILDSDFASALDGDEINGMESFNREFIKAAGKDGISNAEARTLGLIRDALEALEEQLQALQSMQNHQRAEKDAVLAELEESRHLLLIKLKNHRGREWEVVREALAFAGEPVEERDDLLLPPYPRPVVDDSLAVNTQPSKQLSRTISLPKGRAVKKLILSERDQEVDKDVHRNKDISEAVKGKQDSQEQVIPEHQVHGEGVVTSAGGFMRGLGGRVGHALVHVAKAVFVVASVVAFLAFTEHNHRQVEQMPRPAPSATKPIFELESRVRAPSPLKCSPGKKRIVLEDGSEKCVVKERFELPFPREVESPDVLHGRG</sequence>
<reference evidence="3 5" key="2">
    <citation type="journal article" date="2018" name="Plant J.">
        <title>The Physcomitrella patens chromosome-scale assembly reveals moss genome structure and evolution.</title>
        <authorList>
            <person name="Lang D."/>
            <person name="Ullrich K.K."/>
            <person name="Murat F."/>
            <person name="Fuchs J."/>
            <person name="Jenkins J."/>
            <person name="Haas F.B."/>
            <person name="Piednoel M."/>
            <person name="Gundlach H."/>
            <person name="Van Bel M."/>
            <person name="Meyberg R."/>
            <person name="Vives C."/>
            <person name="Morata J."/>
            <person name="Symeonidi A."/>
            <person name="Hiss M."/>
            <person name="Muchero W."/>
            <person name="Kamisugi Y."/>
            <person name="Saleh O."/>
            <person name="Blanc G."/>
            <person name="Decker E.L."/>
            <person name="van Gessel N."/>
            <person name="Grimwood J."/>
            <person name="Hayes R.D."/>
            <person name="Graham S.W."/>
            <person name="Gunter L.E."/>
            <person name="McDaniel S.F."/>
            <person name="Hoernstein S.N.W."/>
            <person name="Larsson A."/>
            <person name="Li F.W."/>
            <person name="Perroud P.F."/>
            <person name="Phillips J."/>
            <person name="Ranjan P."/>
            <person name="Rokshar D.S."/>
            <person name="Rothfels C.J."/>
            <person name="Schneider L."/>
            <person name="Shu S."/>
            <person name="Stevenson D.W."/>
            <person name="Thummler F."/>
            <person name="Tillich M."/>
            <person name="Villarreal Aguilar J.C."/>
            <person name="Widiez T."/>
            <person name="Wong G.K."/>
            <person name="Wymore A."/>
            <person name="Zhang Y."/>
            <person name="Zimmer A.D."/>
            <person name="Quatrano R.S."/>
            <person name="Mayer K.F.X."/>
            <person name="Goodstein D."/>
            <person name="Casacuberta J.M."/>
            <person name="Vandepoele K."/>
            <person name="Reski R."/>
            <person name="Cuming A.C."/>
            <person name="Tuskan G.A."/>
            <person name="Maumus F."/>
            <person name="Salse J."/>
            <person name="Schmutz J."/>
            <person name="Rensing S.A."/>
        </authorList>
    </citation>
    <scope>NUCLEOTIDE SEQUENCE [LARGE SCALE GENOMIC DNA]</scope>
    <source>
        <strain evidence="4 5">cv. Gransden 2004</strain>
    </source>
</reference>
<dbReference type="Gramene" id="Pp3c2_5300V3.2">
    <property type="protein sequence ID" value="Pp3c2_5300V3.2"/>
    <property type="gene ID" value="Pp3c2_5300"/>
</dbReference>
<dbReference type="EnsemblPlants" id="Pp3c2_5300V3.2">
    <property type="protein sequence ID" value="Pp3c2_5300V3.2"/>
    <property type="gene ID" value="Pp3c2_5300"/>
</dbReference>
<proteinExistence type="predicted"/>
<dbReference type="AlphaFoldDB" id="A0A2K1L0B3"/>
<dbReference type="KEGG" id="ppp:112295461"/>
<keyword evidence="2" id="KW-0812">Transmembrane</keyword>
<keyword evidence="2" id="KW-0472">Membrane</keyword>
<dbReference type="OMA" id="NCIHRAT"/>
<dbReference type="EnsemblPlants" id="Pp3c2_5300V3.3">
    <property type="protein sequence ID" value="Pp3c2_5300V3.3"/>
    <property type="gene ID" value="Pp3c2_5300"/>
</dbReference>
<dbReference type="InterPro" id="IPR038939">
    <property type="entry name" value="PDV1/PDV2"/>
</dbReference>
<keyword evidence="2" id="KW-1133">Transmembrane helix</keyword>
<dbReference type="RefSeq" id="XP_024402889.1">
    <property type="nucleotide sequence ID" value="XM_024547121.2"/>
</dbReference>
<reference evidence="3 5" key="1">
    <citation type="journal article" date="2008" name="Science">
        <title>The Physcomitrella genome reveals evolutionary insights into the conquest of land by plants.</title>
        <authorList>
            <person name="Rensing S."/>
            <person name="Lang D."/>
            <person name="Zimmer A."/>
            <person name="Terry A."/>
            <person name="Salamov A."/>
            <person name="Shapiro H."/>
            <person name="Nishiyama T."/>
            <person name="Perroud P.-F."/>
            <person name="Lindquist E."/>
            <person name="Kamisugi Y."/>
            <person name="Tanahashi T."/>
            <person name="Sakakibara K."/>
            <person name="Fujita T."/>
            <person name="Oishi K."/>
            <person name="Shin-I T."/>
            <person name="Kuroki Y."/>
            <person name="Toyoda A."/>
            <person name="Suzuki Y."/>
            <person name="Hashimoto A."/>
            <person name="Yamaguchi K."/>
            <person name="Sugano A."/>
            <person name="Kohara Y."/>
            <person name="Fujiyama A."/>
            <person name="Anterola A."/>
            <person name="Aoki S."/>
            <person name="Ashton N."/>
            <person name="Barbazuk W.B."/>
            <person name="Barker E."/>
            <person name="Bennetzen J."/>
            <person name="Bezanilla M."/>
            <person name="Blankenship R."/>
            <person name="Cho S.H."/>
            <person name="Dutcher S."/>
            <person name="Estelle M."/>
            <person name="Fawcett J.A."/>
            <person name="Gundlach H."/>
            <person name="Hanada K."/>
            <person name="Heyl A."/>
            <person name="Hicks K.A."/>
            <person name="Hugh J."/>
            <person name="Lohr M."/>
            <person name="Mayer K."/>
            <person name="Melkozernov A."/>
            <person name="Murata T."/>
            <person name="Nelson D."/>
            <person name="Pils B."/>
            <person name="Prigge M."/>
            <person name="Reiss B."/>
            <person name="Renner T."/>
            <person name="Rombauts S."/>
            <person name="Rushton P."/>
            <person name="Sanderfoot A."/>
            <person name="Schween G."/>
            <person name="Shiu S.-H."/>
            <person name="Stueber K."/>
            <person name="Theodoulou F.L."/>
            <person name="Tu H."/>
            <person name="Van de Peer Y."/>
            <person name="Verrier P.J."/>
            <person name="Waters E."/>
            <person name="Wood A."/>
            <person name="Yang L."/>
            <person name="Cove D."/>
            <person name="Cuming A."/>
            <person name="Hasebe M."/>
            <person name="Lucas S."/>
            <person name="Mishler D.B."/>
            <person name="Reski R."/>
            <person name="Grigoriev I."/>
            <person name="Quatrano R.S."/>
            <person name="Boore J.L."/>
        </authorList>
    </citation>
    <scope>NUCLEOTIDE SEQUENCE [LARGE SCALE GENOMIC DNA]</scope>
    <source>
        <strain evidence="4 5">cv. Gransden 2004</strain>
    </source>
</reference>
<evidence type="ECO:0000313" key="5">
    <source>
        <dbReference type="Proteomes" id="UP000006727"/>
    </source>
</evidence>
<evidence type="ECO:0000256" key="1">
    <source>
        <dbReference type="SAM" id="Coils"/>
    </source>
</evidence>
<dbReference type="EMBL" id="ABEU02000002">
    <property type="protein sequence ID" value="PNR59462.1"/>
    <property type="molecule type" value="Genomic_DNA"/>
</dbReference>
<evidence type="ECO:0000256" key="2">
    <source>
        <dbReference type="SAM" id="Phobius"/>
    </source>
</evidence>
<dbReference type="Gramene" id="Pp3c2_5300V3.4">
    <property type="protein sequence ID" value="Pp3c2_5300V3.4"/>
    <property type="gene ID" value="Pp3c2_5300"/>
</dbReference>
<dbReference type="OrthoDB" id="436496at2759"/>
<dbReference type="RefSeq" id="XP_024402881.1">
    <property type="nucleotide sequence ID" value="XM_024547113.2"/>
</dbReference>
<dbReference type="PANTHER" id="PTHR33600:SF3">
    <property type="entry name" value="PLASTID DIVISION PROTEIN PDV2"/>
    <property type="match status" value="1"/>
</dbReference>
<feature type="transmembrane region" description="Helical" evidence="2">
    <location>
        <begin position="256"/>
        <end position="277"/>
    </location>
</feature>
<dbReference type="PANTHER" id="PTHR33600">
    <property type="entry name" value="PLASTID DIVISION PROTEIN PDV2"/>
    <property type="match status" value="1"/>
</dbReference>